<dbReference type="KEGG" id="ebm:SG0102_22080"/>
<dbReference type="InParanoid" id="A0A3G9JWV2"/>
<dbReference type="AlphaFoldDB" id="A0A3G9JWV2"/>
<accession>A0A3G9JWV2</accession>
<gene>
    <name evidence="1" type="ORF">SG0102_22080</name>
</gene>
<dbReference type="RefSeq" id="WP_125120019.1">
    <property type="nucleotide sequence ID" value="NZ_AP019309.1"/>
</dbReference>
<keyword evidence="2" id="KW-1185">Reference proteome</keyword>
<evidence type="ECO:0000313" key="1">
    <source>
        <dbReference type="EMBL" id="BBH27274.1"/>
    </source>
</evidence>
<evidence type="ECO:0000313" key="2">
    <source>
        <dbReference type="Proteomes" id="UP000268059"/>
    </source>
</evidence>
<protein>
    <submittedName>
        <fullName evidence="1">Uncharacterized protein</fullName>
    </submittedName>
</protein>
<name>A0A3G9JWV2_9FIRM</name>
<organism evidence="1 2">
    <name type="scientific">Intestinibaculum porci</name>
    <dbReference type="NCBI Taxonomy" id="2487118"/>
    <lineage>
        <taxon>Bacteria</taxon>
        <taxon>Bacillati</taxon>
        <taxon>Bacillota</taxon>
        <taxon>Erysipelotrichia</taxon>
        <taxon>Erysipelotrichales</taxon>
        <taxon>Erysipelotrichaceae</taxon>
        <taxon>Intestinibaculum</taxon>
    </lineage>
</organism>
<sequence>MATPTYKGSKLNKLTYIYKGYGITTKGTVTYKYKGRNIVKRTEISKDSDSKKAEKEVEKNTYKNGLLVKSGYFTFKYDAKGNIIYKYPVYIGDDSASITLKNKYSNGLLKSSTAVKYNNYDSENKTPVLTVTYKKVRVNASLAKKVKAQQAWILRGHGDDSIYNC</sequence>
<dbReference type="EMBL" id="AP019309">
    <property type="protein sequence ID" value="BBH27274.1"/>
    <property type="molecule type" value="Genomic_DNA"/>
</dbReference>
<reference evidence="1 2" key="1">
    <citation type="submission" date="2018-11" db="EMBL/GenBank/DDBJ databases">
        <title>Novel Erysipelotrichaceae bacterium isolated from small intestine of a swine.</title>
        <authorList>
            <person name="Kim J.S."/>
            <person name="Choe H."/>
            <person name="Lee Y.R."/>
            <person name="Kim K.M."/>
            <person name="Park D.S."/>
        </authorList>
    </citation>
    <scope>NUCLEOTIDE SEQUENCE [LARGE SCALE GENOMIC DNA]</scope>
    <source>
        <strain evidence="1 2">SG0102</strain>
    </source>
</reference>
<dbReference type="Proteomes" id="UP000268059">
    <property type="component" value="Chromosome"/>
</dbReference>
<proteinExistence type="predicted"/>